<keyword evidence="4" id="KW-1185">Reference proteome</keyword>
<evidence type="ECO:0000313" key="4">
    <source>
        <dbReference type="Proteomes" id="UP001320420"/>
    </source>
</evidence>
<feature type="domain" description="RRN6 K-rich C-terminal" evidence="2">
    <location>
        <begin position="179"/>
        <end position="303"/>
    </location>
</feature>
<dbReference type="GO" id="GO:0001179">
    <property type="term" value="F:RNA polymerase I general transcription initiation factor binding"/>
    <property type="evidence" value="ECO:0007669"/>
    <property type="project" value="TreeGrafter"/>
</dbReference>
<dbReference type="GO" id="GO:0070860">
    <property type="term" value="C:RNA polymerase I core factor complex"/>
    <property type="evidence" value="ECO:0007669"/>
    <property type="project" value="TreeGrafter"/>
</dbReference>
<proteinExistence type="predicted"/>
<gene>
    <name evidence="3" type="ORF">SLS62_001632</name>
</gene>
<dbReference type="PANTHER" id="PTHR28221">
    <property type="entry name" value="RNA POLYMERASE I-SPECIFIC TRANSCRIPTION INITIATION FACTOR RRN6"/>
    <property type="match status" value="1"/>
</dbReference>
<dbReference type="InterPro" id="IPR019350">
    <property type="entry name" value="RNA_pol_I-sp_TIF_RRN6-like"/>
</dbReference>
<dbReference type="GO" id="GO:0001163">
    <property type="term" value="F:RNA polymerase I transcription regulatory region sequence-specific DNA binding"/>
    <property type="evidence" value="ECO:0007669"/>
    <property type="project" value="TreeGrafter"/>
</dbReference>
<dbReference type="InterPro" id="IPR048536">
    <property type="entry name" value="Rrn6_K-rich"/>
</dbReference>
<name>A0AAN9UZN0_9PEZI</name>
<dbReference type="AlphaFoldDB" id="A0AAN9UZN0"/>
<feature type="region of interest" description="Disordered" evidence="1">
    <location>
        <begin position="106"/>
        <end position="154"/>
    </location>
</feature>
<comment type="caution">
    <text evidence="3">The sequence shown here is derived from an EMBL/GenBank/DDBJ whole genome shotgun (WGS) entry which is preliminary data.</text>
</comment>
<dbReference type="GO" id="GO:0042790">
    <property type="term" value="P:nucleolar large rRNA transcription by RNA polymerase I"/>
    <property type="evidence" value="ECO:0007669"/>
    <property type="project" value="TreeGrafter"/>
</dbReference>
<feature type="compositionally biased region" description="Acidic residues" evidence="1">
    <location>
        <begin position="144"/>
        <end position="154"/>
    </location>
</feature>
<feature type="compositionally biased region" description="Low complexity" evidence="1">
    <location>
        <begin position="112"/>
        <end position="132"/>
    </location>
</feature>
<feature type="region of interest" description="Disordered" evidence="1">
    <location>
        <begin position="206"/>
        <end position="303"/>
    </location>
</feature>
<dbReference type="Pfam" id="PF20639">
    <property type="entry name" value="Rrn6_K-rich"/>
    <property type="match status" value="1"/>
</dbReference>
<evidence type="ECO:0000259" key="2">
    <source>
        <dbReference type="Pfam" id="PF20639"/>
    </source>
</evidence>
<organism evidence="3 4">
    <name type="scientific">Diatrype stigma</name>
    <dbReference type="NCBI Taxonomy" id="117547"/>
    <lineage>
        <taxon>Eukaryota</taxon>
        <taxon>Fungi</taxon>
        <taxon>Dikarya</taxon>
        <taxon>Ascomycota</taxon>
        <taxon>Pezizomycotina</taxon>
        <taxon>Sordariomycetes</taxon>
        <taxon>Xylariomycetidae</taxon>
        <taxon>Xylariales</taxon>
        <taxon>Diatrypaceae</taxon>
        <taxon>Diatrype</taxon>
    </lineage>
</organism>
<dbReference type="PANTHER" id="PTHR28221:SF2">
    <property type="entry name" value="RNA POLYMERASE I-SPECIFIC TRANSCRIPTION INITIATION FACTOR RRN6"/>
    <property type="match status" value="1"/>
</dbReference>
<feature type="compositionally biased region" description="Basic residues" evidence="1">
    <location>
        <begin position="292"/>
        <end position="303"/>
    </location>
</feature>
<accession>A0AAN9UZN0</accession>
<dbReference type="Proteomes" id="UP001320420">
    <property type="component" value="Unassembled WGS sequence"/>
</dbReference>
<feature type="compositionally biased region" description="Polar residues" evidence="1">
    <location>
        <begin position="234"/>
        <end position="257"/>
    </location>
</feature>
<protein>
    <recommendedName>
        <fullName evidence="2">RRN6 K-rich C-terminal domain-containing protein</fullName>
    </recommendedName>
</protein>
<dbReference type="EMBL" id="JAKJXP020000007">
    <property type="protein sequence ID" value="KAK7756406.1"/>
    <property type="molecule type" value="Genomic_DNA"/>
</dbReference>
<sequence length="303" mass="33564">MPATTLLQIIRQYDLPQDISLVADEWDVEVERLQHADPSLLLLDLSLSGGKAPEQSGSSLGDVHTKLLDLGAGISRDHGDSTWIIASRPAVLQKMACSSQVDHPDDLLVATSSSPAPQSQPHSQRSSSVESQFTATEKSRGDEDGNPNEDEEEEPAMALLRSYTGSSGRFVPKRQQNFELLDQWRLGSDPNDYVFDLDKEKEVTPGMERKARRLARESRKRRRAETLLQLASREPSQLPSTQPAPETARFSQRTSQPVAAAAYSQQQHQQVPILHSDPITMSQPVPGAFAQRPKKRPKRKGGF</sequence>
<reference evidence="3 4" key="1">
    <citation type="submission" date="2024-02" db="EMBL/GenBank/DDBJ databases">
        <title>De novo assembly and annotation of 12 fungi associated with fruit tree decline syndrome in Ontario, Canada.</title>
        <authorList>
            <person name="Sulman M."/>
            <person name="Ellouze W."/>
            <person name="Ilyukhin E."/>
        </authorList>
    </citation>
    <scope>NUCLEOTIDE SEQUENCE [LARGE SCALE GENOMIC DNA]</scope>
    <source>
        <strain evidence="3 4">M11/M66-122</strain>
    </source>
</reference>
<feature type="compositionally biased region" description="Low complexity" evidence="1">
    <location>
        <begin position="259"/>
        <end position="270"/>
    </location>
</feature>
<evidence type="ECO:0000313" key="3">
    <source>
        <dbReference type="EMBL" id="KAK7756406.1"/>
    </source>
</evidence>
<feature type="compositionally biased region" description="Basic and acidic residues" evidence="1">
    <location>
        <begin position="206"/>
        <end position="217"/>
    </location>
</feature>
<evidence type="ECO:0000256" key="1">
    <source>
        <dbReference type="SAM" id="MobiDB-lite"/>
    </source>
</evidence>